<dbReference type="PANTHER" id="PTHR43547">
    <property type="entry name" value="TWO-COMPONENT HISTIDINE KINASE"/>
    <property type="match status" value="1"/>
</dbReference>
<dbReference type="InterPro" id="IPR013783">
    <property type="entry name" value="Ig-like_fold"/>
</dbReference>
<dbReference type="SUPFAM" id="SSF63829">
    <property type="entry name" value="Calcium-dependent phosphotriesterase"/>
    <property type="match status" value="2"/>
</dbReference>
<dbReference type="Proteomes" id="UP000269375">
    <property type="component" value="Unassembled WGS sequence"/>
</dbReference>
<dbReference type="Pfam" id="PF07494">
    <property type="entry name" value="Reg_prop"/>
    <property type="match status" value="1"/>
</dbReference>
<evidence type="ECO:0000259" key="3">
    <source>
        <dbReference type="PROSITE" id="PS50109"/>
    </source>
</evidence>
<dbReference type="EMBL" id="SOQW01000001">
    <property type="protein sequence ID" value="TDX94856.1"/>
    <property type="molecule type" value="Genomic_DNA"/>
</dbReference>
<organism evidence="4 6">
    <name type="scientific">Chryseobacterium daecheongense</name>
    <dbReference type="NCBI Taxonomy" id="192389"/>
    <lineage>
        <taxon>Bacteria</taxon>
        <taxon>Pseudomonadati</taxon>
        <taxon>Bacteroidota</taxon>
        <taxon>Flavobacteriia</taxon>
        <taxon>Flavobacteriales</taxon>
        <taxon>Weeksellaceae</taxon>
        <taxon>Chryseobacterium group</taxon>
        <taxon>Chryseobacterium</taxon>
    </lineage>
</organism>
<feature type="domain" description="Histidine kinase" evidence="3">
    <location>
        <begin position="787"/>
        <end position="1002"/>
    </location>
</feature>
<dbReference type="SUPFAM" id="SSF47384">
    <property type="entry name" value="Homodimeric domain of signal transducing histidine kinase"/>
    <property type="match status" value="1"/>
</dbReference>
<evidence type="ECO:0000256" key="1">
    <source>
        <dbReference type="ARBA" id="ARBA00022553"/>
    </source>
</evidence>
<evidence type="ECO:0000313" key="6">
    <source>
        <dbReference type="Proteomes" id="UP000269375"/>
    </source>
</evidence>
<protein>
    <submittedName>
        <fullName evidence="4">ATP-binding protein</fullName>
    </submittedName>
    <submittedName>
        <fullName evidence="5">Signal transduction histidine kinase</fullName>
    </submittedName>
</protein>
<keyword evidence="5" id="KW-0418">Kinase</keyword>
<sequence length="1003" mass="116373">MKNNLLLVFFLILFSSVYSQKPYIQYYNTDNGLPQNSVKDIIKDKYGFIWLTTENGIVRYDGNSFLVYKNFPLNSQRFTYFYGNTERDSIFTTGEFGKSLLLHNKFPKVATINKFPNFILKHHTNYLLYCSNYSYASSSGMNFYMNFKDGRYYLQENFLIYEDFHSKVEKKLSIHPIYKNTPRVFALDQLLFYIDIPSKKIRKIEKGGISDSYDVPLLTDINSKILWSQINNQIFIINKGTIYSCNYHDKQLKTSKIITLDNVKDENFISIYYDKKYKKLYLGSSIDGLQIISLSDFVSVKRPPSKPESVFYATLPYGSSSVISIFGEVYNRNGLIENKDFKNTSPYFMDYDEAGNIVTMSTNDVIIYQKSSSFKKTKSIKKVFLKDFFFDDKKYYAILKDLRNNQTPEFDGVLAVYKDQSFTHPEKKIFFRNEPTKFLPLDAENMLVGTTKSLYKISLKTNKVYTISGNELTSIRDIVRSKDGNVWITAAGKGIYLLKNGHLILMPYDADKNISSSHTILEDTNGYFWIPTNNGLYRVLESELMKYAQNKKYRVNYYKYTKDAGFNTNEFNGGSNICGNQLKNGEFVLPSLNGLVFFNPLKIKNYYPEKIYIERAMVDNKEQYFKKDLHLDQKSSRIDIFIDAPFYANSDNVVIEAKLGGSPNAKWEPIGKDRKFSISNLGYGNHILEIKMLVSDDGKFVYKKINIIIPPYFYQTLGFKIFIFSVLLLLLYLLVKWRISFLKKKNLELEGIIASRTQTLSDTVEKLVTTKEKLHKEVEQQKKLIGTITHDITTPVKFIALTAKEVLDGSNFNKQRIEKILTSIYKSSDQLYNFTLTLKEYADIYTHYRSDETEQYSLYQLIEEKKTLFNEIAEKNNTVISNQVDQSLMIQISKNILSAIVHNLMDNSVKYTQNGTITLKSKTRGEHIVLFITDTGIGMEQKKIDYYTRLQDNIDNEKLLLQKYGMGLHLVLQLLQMIGGKIIFKKNELQGTSFQLILTNKKR</sequence>
<keyword evidence="4" id="KW-0547">Nucleotide-binding</keyword>
<name>A0A3N0W7U8_9FLAO</name>
<keyword evidence="1" id="KW-0597">Phosphoprotein</keyword>
<reference evidence="4 6" key="1">
    <citation type="submission" date="2018-11" db="EMBL/GenBank/DDBJ databases">
        <title>Proposal to divide the Flavobacteriaceae and reorganize its genera based on Amino Acid Identity values calculated from whole genome sequences.</title>
        <authorList>
            <person name="Nicholson A.C."/>
            <person name="Gulvik C.A."/>
            <person name="Whitney A.M."/>
            <person name="Humrighouse B.W."/>
            <person name="Bell M."/>
            <person name="Holmes B."/>
            <person name="Steigerwalt A."/>
            <person name="Villarma A."/>
            <person name="Sheth M."/>
            <person name="Batra D."/>
            <person name="Pryor J."/>
            <person name="Bernardet J.-F."/>
            <person name="Hugo C."/>
            <person name="Kampfer P."/>
            <person name="Newman J."/>
            <person name="Mcquiston J.R."/>
        </authorList>
    </citation>
    <scope>NUCLEOTIDE SEQUENCE [LARGE SCALE GENOMIC DNA]</scope>
    <source>
        <strain evidence="4 6">DSM 15235</strain>
    </source>
</reference>
<gene>
    <name evidence="5" type="ORF">BCF50_0627</name>
    <name evidence="4" type="ORF">EGI05_04705</name>
</gene>
<dbReference type="RefSeq" id="WP_123261893.1">
    <property type="nucleotide sequence ID" value="NZ_RJTX01000001.1"/>
</dbReference>
<dbReference type="AlphaFoldDB" id="A0A3N0W7U8"/>
<keyword evidence="7" id="KW-1185">Reference proteome</keyword>
<dbReference type="SMART" id="SM00387">
    <property type="entry name" value="HATPase_c"/>
    <property type="match status" value="1"/>
</dbReference>
<evidence type="ECO:0000313" key="4">
    <source>
        <dbReference type="EMBL" id="ROI00189.1"/>
    </source>
</evidence>
<dbReference type="OrthoDB" id="8676692at2"/>
<dbReference type="Gene3D" id="2.130.10.10">
    <property type="entry name" value="YVTN repeat-like/Quinoprotein amine dehydrogenase"/>
    <property type="match status" value="2"/>
</dbReference>
<evidence type="ECO:0000313" key="5">
    <source>
        <dbReference type="EMBL" id="TDX94856.1"/>
    </source>
</evidence>
<dbReference type="EMBL" id="RJTX01000001">
    <property type="protein sequence ID" value="ROI00189.1"/>
    <property type="molecule type" value="Genomic_DNA"/>
</dbReference>
<dbReference type="InterPro" id="IPR036097">
    <property type="entry name" value="HisK_dim/P_sf"/>
</dbReference>
<dbReference type="GO" id="GO:0000155">
    <property type="term" value="F:phosphorelay sensor kinase activity"/>
    <property type="evidence" value="ECO:0007669"/>
    <property type="project" value="InterPro"/>
</dbReference>
<reference evidence="5 7" key="2">
    <citation type="submission" date="2019-03" db="EMBL/GenBank/DDBJ databases">
        <title>Genomic Encyclopedia of Archaeal and Bacterial Type Strains, Phase II (KMG-II): from individual species to whole genera.</title>
        <authorList>
            <person name="Goeker M."/>
        </authorList>
    </citation>
    <scope>NUCLEOTIDE SEQUENCE [LARGE SCALE GENOMIC DNA]</scope>
    <source>
        <strain evidence="5 7">DSM 15235</strain>
    </source>
</reference>
<dbReference type="GO" id="GO:0005524">
    <property type="term" value="F:ATP binding"/>
    <property type="evidence" value="ECO:0007669"/>
    <property type="project" value="UniProtKB-KW"/>
</dbReference>
<dbReference type="PROSITE" id="PS50109">
    <property type="entry name" value="HIS_KIN"/>
    <property type="match status" value="1"/>
</dbReference>
<dbReference type="Proteomes" id="UP000295709">
    <property type="component" value="Unassembled WGS sequence"/>
</dbReference>
<dbReference type="Gene3D" id="2.60.40.10">
    <property type="entry name" value="Immunoglobulins"/>
    <property type="match status" value="1"/>
</dbReference>
<proteinExistence type="predicted"/>
<dbReference type="InterPro" id="IPR011110">
    <property type="entry name" value="Reg_prop"/>
</dbReference>
<evidence type="ECO:0000313" key="7">
    <source>
        <dbReference type="Proteomes" id="UP000295709"/>
    </source>
</evidence>
<keyword evidence="2" id="KW-1133">Transmembrane helix</keyword>
<keyword evidence="5" id="KW-0808">Transferase</keyword>
<comment type="caution">
    <text evidence="4">The sequence shown here is derived from an EMBL/GenBank/DDBJ whole genome shotgun (WGS) entry which is preliminary data.</text>
</comment>
<dbReference type="InterPro" id="IPR005467">
    <property type="entry name" value="His_kinase_dom"/>
</dbReference>
<dbReference type="InterPro" id="IPR036890">
    <property type="entry name" value="HATPase_C_sf"/>
</dbReference>
<dbReference type="SUPFAM" id="SSF55874">
    <property type="entry name" value="ATPase domain of HSP90 chaperone/DNA topoisomerase II/histidine kinase"/>
    <property type="match status" value="1"/>
</dbReference>
<keyword evidence="4" id="KW-0067">ATP-binding</keyword>
<dbReference type="Gene3D" id="3.30.565.10">
    <property type="entry name" value="Histidine kinase-like ATPase, C-terminal domain"/>
    <property type="match status" value="1"/>
</dbReference>
<evidence type="ECO:0000256" key="2">
    <source>
        <dbReference type="SAM" id="Phobius"/>
    </source>
</evidence>
<feature type="transmembrane region" description="Helical" evidence="2">
    <location>
        <begin position="712"/>
        <end position="735"/>
    </location>
</feature>
<accession>A0A3N0W7U8</accession>
<dbReference type="Pfam" id="PF02518">
    <property type="entry name" value="HATPase_c"/>
    <property type="match status" value="1"/>
</dbReference>
<keyword evidence="2" id="KW-0472">Membrane</keyword>
<dbReference type="PANTHER" id="PTHR43547:SF2">
    <property type="entry name" value="HYBRID SIGNAL TRANSDUCTION HISTIDINE KINASE C"/>
    <property type="match status" value="1"/>
</dbReference>
<keyword evidence="2" id="KW-0812">Transmembrane</keyword>
<dbReference type="InterPro" id="IPR015943">
    <property type="entry name" value="WD40/YVTN_repeat-like_dom_sf"/>
</dbReference>
<dbReference type="InterPro" id="IPR003594">
    <property type="entry name" value="HATPase_dom"/>
</dbReference>